<dbReference type="RefSeq" id="WP_290206772.1">
    <property type="nucleotide sequence ID" value="NZ_JASDDK010000003.1"/>
</dbReference>
<sequence length="177" mass="18562">MMNFNPLKTVLILSLFILSCSSDDDSSQSNTVYGIIQLSGPDTSSVGTSLTVGNVSANALGSTGTSSSVILVDENTEIENGVPNPSDFSNVFVIVAAEFTNADNAAVNKSISMTIVKNGDEYRYVCSTPAINAADDTDCGTGFSVNKVTKIVEFDNTTVINTESGTILTMNGTINYN</sequence>
<dbReference type="Proteomes" id="UP001231197">
    <property type="component" value="Unassembled WGS sequence"/>
</dbReference>
<protein>
    <submittedName>
        <fullName evidence="1">Uncharacterized protein</fullName>
    </submittedName>
</protein>
<accession>A0ABT7ZWC1</accession>
<dbReference type="EMBL" id="JASDDK010000003">
    <property type="protein sequence ID" value="MDN3493119.1"/>
    <property type="molecule type" value="Genomic_DNA"/>
</dbReference>
<comment type="caution">
    <text evidence="1">The sequence shown here is derived from an EMBL/GenBank/DDBJ whole genome shotgun (WGS) entry which is preliminary data.</text>
</comment>
<name>A0ABT7ZWC1_9FLAO</name>
<keyword evidence="2" id="KW-1185">Reference proteome</keyword>
<proteinExistence type="predicted"/>
<reference evidence="1 2" key="1">
    <citation type="journal article" date="2023" name="Int. J. Syst. Evol. Microbiol.">
        <title>Winogradskyella bathintestinalis sp. nov., isolated from the intestine of the deep-sea loosejaw dragonfish, Malacosteus niger.</title>
        <authorList>
            <person name="Uniacke-Lowe S."/>
            <person name="Johnson C.N."/>
            <person name="Stanton C."/>
            <person name="Hill C."/>
            <person name="Ross P."/>
        </authorList>
    </citation>
    <scope>NUCLEOTIDE SEQUENCE [LARGE SCALE GENOMIC DNA]</scope>
    <source>
        <strain evidence="1 2">APC 3343</strain>
    </source>
</reference>
<gene>
    <name evidence="1" type="ORF">QMA06_10315</name>
</gene>
<evidence type="ECO:0000313" key="1">
    <source>
        <dbReference type="EMBL" id="MDN3493119.1"/>
    </source>
</evidence>
<evidence type="ECO:0000313" key="2">
    <source>
        <dbReference type="Proteomes" id="UP001231197"/>
    </source>
</evidence>
<organism evidence="1 2">
    <name type="scientific">Winogradskyella bathintestinalis</name>
    <dbReference type="NCBI Taxonomy" id="3035208"/>
    <lineage>
        <taxon>Bacteria</taxon>
        <taxon>Pseudomonadati</taxon>
        <taxon>Bacteroidota</taxon>
        <taxon>Flavobacteriia</taxon>
        <taxon>Flavobacteriales</taxon>
        <taxon>Flavobacteriaceae</taxon>
        <taxon>Winogradskyella</taxon>
    </lineage>
</organism>